<organism evidence="2 3">
    <name type="scientific">Paenibacillus residui</name>
    <dbReference type="NCBI Taxonomy" id="629724"/>
    <lineage>
        <taxon>Bacteria</taxon>
        <taxon>Bacillati</taxon>
        <taxon>Bacillota</taxon>
        <taxon>Bacilli</taxon>
        <taxon>Bacillales</taxon>
        <taxon>Paenibacillaceae</taxon>
        <taxon>Paenibacillus</taxon>
    </lineage>
</organism>
<evidence type="ECO:0000259" key="1">
    <source>
        <dbReference type="Pfam" id="PF21832"/>
    </source>
</evidence>
<evidence type="ECO:0000313" key="3">
    <source>
        <dbReference type="Proteomes" id="UP001597120"/>
    </source>
</evidence>
<dbReference type="RefSeq" id="WP_144937964.1">
    <property type="nucleotide sequence ID" value="NZ_JBHTIU010000076.1"/>
</dbReference>
<dbReference type="Pfam" id="PF21832">
    <property type="entry name" value="DUF6892"/>
    <property type="match status" value="1"/>
</dbReference>
<dbReference type="Proteomes" id="UP001597120">
    <property type="component" value="Unassembled WGS sequence"/>
</dbReference>
<dbReference type="InterPro" id="IPR054187">
    <property type="entry name" value="DUF6892"/>
</dbReference>
<protein>
    <submittedName>
        <fullName evidence="2">DUF6892 domain-containing protein</fullName>
    </submittedName>
</protein>
<name>A0ABW3DFL5_9BACL</name>
<dbReference type="EMBL" id="JBHTIU010000076">
    <property type="protein sequence ID" value="MFD0871292.1"/>
    <property type="molecule type" value="Genomic_DNA"/>
</dbReference>
<keyword evidence="3" id="KW-1185">Reference proteome</keyword>
<proteinExistence type="predicted"/>
<feature type="domain" description="DUF6892" evidence="1">
    <location>
        <begin position="10"/>
        <end position="140"/>
    </location>
</feature>
<comment type="caution">
    <text evidence="2">The sequence shown here is derived from an EMBL/GenBank/DDBJ whole genome shotgun (WGS) entry which is preliminary data.</text>
</comment>
<reference evidence="3" key="1">
    <citation type="journal article" date="2019" name="Int. J. Syst. Evol. Microbiol.">
        <title>The Global Catalogue of Microorganisms (GCM) 10K type strain sequencing project: providing services to taxonomists for standard genome sequencing and annotation.</title>
        <authorList>
            <consortium name="The Broad Institute Genomics Platform"/>
            <consortium name="The Broad Institute Genome Sequencing Center for Infectious Disease"/>
            <person name="Wu L."/>
            <person name="Ma J."/>
        </authorList>
    </citation>
    <scope>NUCLEOTIDE SEQUENCE [LARGE SCALE GENOMIC DNA]</scope>
    <source>
        <strain evidence="3">CCUG 57263</strain>
    </source>
</reference>
<sequence>MGKHVDLTGMFQDFNFKLVVIDALLDLDPKFRQELEQLKEIYTEKYEWYADDSGPIDELLQYFSALELEKEDLDKVTELCLDGGNEIYHLIQPDWDGEDDFFDITHVGGFEHLINLKSITYISMCDVEILNPMKEKGIAIFI</sequence>
<evidence type="ECO:0000313" key="2">
    <source>
        <dbReference type="EMBL" id="MFD0871292.1"/>
    </source>
</evidence>
<accession>A0ABW3DFL5</accession>
<gene>
    <name evidence="2" type="ORF">ACFQ03_19285</name>
</gene>